<evidence type="ECO:0000256" key="3">
    <source>
        <dbReference type="ARBA" id="ARBA00022741"/>
    </source>
</evidence>
<dbReference type="NCBIfam" id="TIGR03168">
    <property type="entry name" value="1-PFK"/>
    <property type="match status" value="1"/>
</dbReference>
<dbReference type="Proteomes" id="UP000238083">
    <property type="component" value="Unassembled WGS sequence"/>
</dbReference>
<feature type="region of interest" description="Disordered" evidence="7">
    <location>
        <begin position="302"/>
        <end position="322"/>
    </location>
</feature>
<dbReference type="EMBL" id="PVZF01000006">
    <property type="protein sequence ID" value="PRY14498.1"/>
    <property type="molecule type" value="Genomic_DNA"/>
</dbReference>
<evidence type="ECO:0000259" key="8">
    <source>
        <dbReference type="Pfam" id="PF00294"/>
    </source>
</evidence>
<evidence type="ECO:0000256" key="6">
    <source>
        <dbReference type="PIRNR" id="PIRNR000535"/>
    </source>
</evidence>
<evidence type="ECO:0000256" key="4">
    <source>
        <dbReference type="ARBA" id="ARBA00022777"/>
    </source>
</evidence>
<proteinExistence type="inferred from homology"/>
<gene>
    <name evidence="9" type="ORF">CLV37_10656</name>
</gene>
<feature type="compositionally biased region" description="Basic and acidic residues" evidence="7">
    <location>
        <begin position="302"/>
        <end position="311"/>
    </location>
</feature>
<keyword evidence="2 6" id="KW-0808">Transferase</keyword>
<dbReference type="InterPro" id="IPR029056">
    <property type="entry name" value="Ribokinase-like"/>
</dbReference>
<reference evidence="9 10" key="1">
    <citation type="submission" date="2018-03" db="EMBL/GenBank/DDBJ databases">
        <title>Genomic Encyclopedia of Archaeal and Bacterial Type Strains, Phase II (KMG-II): from individual species to whole genera.</title>
        <authorList>
            <person name="Goeker M."/>
        </authorList>
    </citation>
    <scope>NUCLEOTIDE SEQUENCE [LARGE SCALE GENOMIC DNA]</scope>
    <source>
        <strain evidence="9 10">DSM 19711</strain>
    </source>
</reference>
<dbReference type="PANTHER" id="PTHR46566">
    <property type="entry name" value="1-PHOSPHOFRUCTOKINASE-RELATED"/>
    <property type="match status" value="1"/>
</dbReference>
<dbReference type="InterPro" id="IPR002173">
    <property type="entry name" value="Carboh/pur_kinase_PfkB_CS"/>
</dbReference>
<accession>A0A2T0R358</accession>
<evidence type="ECO:0000313" key="9">
    <source>
        <dbReference type="EMBL" id="PRY14498.1"/>
    </source>
</evidence>
<dbReference type="RefSeq" id="WP_106210896.1">
    <property type="nucleotide sequence ID" value="NZ_PVZF01000006.1"/>
</dbReference>
<protein>
    <recommendedName>
        <fullName evidence="8">Carbohydrate kinase PfkB domain-containing protein</fullName>
    </recommendedName>
</protein>
<dbReference type="PROSITE" id="PS00584">
    <property type="entry name" value="PFKB_KINASES_2"/>
    <property type="match status" value="1"/>
</dbReference>
<keyword evidence="10" id="KW-1185">Reference proteome</keyword>
<dbReference type="SUPFAM" id="SSF53613">
    <property type="entry name" value="Ribokinase-like"/>
    <property type="match status" value="1"/>
</dbReference>
<organism evidence="9 10">
    <name type="scientific">Kineococcus rhizosphaerae</name>
    <dbReference type="NCBI Taxonomy" id="559628"/>
    <lineage>
        <taxon>Bacteria</taxon>
        <taxon>Bacillati</taxon>
        <taxon>Actinomycetota</taxon>
        <taxon>Actinomycetes</taxon>
        <taxon>Kineosporiales</taxon>
        <taxon>Kineosporiaceae</taxon>
        <taxon>Kineococcus</taxon>
    </lineage>
</organism>
<evidence type="ECO:0000256" key="2">
    <source>
        <dbReference type="ARBA" id="ARBA00022679"/>
    </source>
</evidence>
<dbReference type="PIRSF" id="PIRSF000535">
    <property type="entry name" value="1PFK/6PFK/LacC"/>
    <property type="match status" value="1"/>
</dbReference>
<keyword evidence="3" id="KW-0547">Nucleotide-binding</keyword>
<comment type="similarity">
    <text evidence="1">Belongs to the carbohydrate kinase PfkB family.</text>
</comment>
<evidence type="ECO:0000256" key="1">
    <source>
        <dbReference type="ARBA" id="ARBA00010688"/>
    </source>
</evidence>
<dbReference type="GO" id="GO:0005524">
    <property type="term" value="F:ATP binding"/>
    <property type="evidence" value="ECO:0007669"/>
    <property type="project" value="UniProtKB-KW"/>
</dbReference>
<dbReference type="PANTHER" id="PTHR46566:SF5">
    <property type="entry name" value="1-PHOSPHOFRUCTOKINASE"/>
    <property type="match status" value="1"/>
</dbReference>
<dbReference type="InterPro" id="IPR017583">
    <property type="entry name" value="Tagatose/fructose_Pkinase"/>
</dbReference>
<evidence type="ECO:0000313" key="10">
    <source>
        <dbReference type="Proteomes" id="UP000238083"/>
    </source>
</evidence>
<dbReference type="Pfam" id="PF00294">
    <property type="entry name" value="PfkB"/>
    <property type="match status" value="1"/>
</dbReference>
<dbReference type="OrthoDB" id="9801219at2"/>
<dbReference type="PROSITE" id="PS00583">
    <property type="entry name" value="PFKB_KINASES_1"/>
    <property type="match status" value="1"/>
</dbReference>
<name>A0A2T0R358_9ACTN</name>
<dbReference type="GO" id="GO:0005829">
    <property type="term" value="C:cytosol"/>
    <property type="evidence" value="ECO:0007669"/>
    <property type="project" value="TreeGrafter"/>
</dbReference>
<evidence type="ECO:0000256" key="5">
    <source>
        <dbReference type="ARBA" id="ARBA00022840"/>
    </source>
</evidence>
<dbReference type="GO" id="GO:0008443">
    <property type="term" value="F:phosphofructokinase activity"/>
    <property type="evidence" value="ECO:0007669"/>
    <property type="project" value="TreeGrafter"/>
</dbReference>
<evidence type="ECO:0000256" key="7">
    <source>
        <dbReference type="SAM" id="MobiDB-lite"/>
    </source>
</evidence>
<keyword evidence="4" id="KW-0418">Kinase</keyword>
<comment type="caution">
    <text evidence="9">The sequence shown here is derived from an EMBL/GenBank/DDBJ whole genome shotgun (WGS) entry which is preliminary data.</text>
</comment>
<sequence>MTSPSGRVVVVTPNPALDVTYRVDRQLVGQTVRVRSVLHRAGGKGLNVARVLHTLGFAVHTVQPLGGDAGRWIAAELDRSGIGCTAVGIEGTTRSTVTVVDDVAHPTVLAEPGPELSAQDASRVVAAAVGACAPGDVLVVSGSLPRGAADLGALVAAGRAAGARVLVDVSGPALLDAARAGADLLKPNAEEAREATGAPDLDGAVDRLLALGAGRVVVSDGAAGLVSTGPAGRVRQSAVPGVTGNPTGAGDAATAGLAAGWVAGTDPATALRWAALLGAAAVLRPGAGEIDPADLPELSARLDDLHDDPSTRTETPCLPRPC</sequence>
<feature type="domain" description="Carbohydrate kinase PfkB" evidence="8">
    <location>
        <begin position="22"/>
        <end position="290"/>
    </location>
</feature>
<keyword evidence="5" id="KW-0067">ATP-binding</keyword>
<dbReference type="InterPro" id="IPR011611">
    <property type="entry name" value="PfkB_dom"/>
</dbReference>
<dbReference type="AlphaFoldDB" id="A0A2T0R358"/>
<dbReference type="Gene3D" id="3.40.1190.20">
    <property type="match status" value="1"/>
</dbReference>